<dbReference type="PANTHER" id="PTHR30419:SF24">
    <property type="entry name" value="HTH-TYPE TRANSCRIPTIONAL REGULATOR CZCR"/>
    <property type="match status" value="1"/>
</dbReference>
<evidence type="ECO:0000256" key="3">
    <source>
        <dbReference type="ARBA" id="ARBA00023125"/>
    </source>
</evidence>
<dbReference type="PROSITE" id="PS50931">
    <property type="entry name" value="HTH_LYSR"/>
    <property type="match status" value="1"/>
</dbReference>
<name>A0ABW6KCW4_9BACI</name>
<keyword evidence="4" id="KW-0804">Transcription</keyword>
<dbReference type="SUPFAM" id="SSF46785">
    <property type="entry name" value="Winged helix' DNA-binding domain"/>
    <property type="match status" value="1"/>
</dbReference>
<keyword evidence="7" id="KW-1185">Reference proteome</keyword>
<dbReference type="Proteomes" id="UP001601059">
    <property type="component" value="Unassembled WGS sequence"/>
</dbReference>
<dbReference type="PANTHER" id="PTHR30419">
    <property type="entry name" value="HTH-TYPE TRANSCRIPTIONAL REGULATOR YBHD"/>
    <property type="match status" value="1"/>
</dbReference>
<protein>
    <submittedName>
        <fullName evidence="6">LysR family transcriptional regulator</fullName>
    </submittedName>
</protein>
<gene>
    <name evidence="6" type="ORF">ACFYKX_08965</name>
</gene>
<dbReference type="InterPro" id="IPR000847">
    <property type="entry name" value="LysR_HTH_N"/>
</dbReference>
<keyword evidence="3" id="KW-0238">DNA-binding</keyword>
<evidence type="ECO:0000256" key="1">
    <source>
        <dbReference type="ARBA" id="ARBA00009437"/>
    </source>
</evidence>
<sequence length="291" mass="32599">MTLLQFEVFMVVAEVKSFTQASKQLGYTQSAVSQMISSLEKELNVKLLNRSRSGITLTTIGERMLKHVKEIYRIKETMYQEASSYNGLNVGALKIGVTPSVFTKLIPKIIPTFKKVYPDIDLVIFEGTYEDVTSLLENDDIDLGFTILERENNMGQIPVLEDQLMILLKDTLPLATEENLTVSQIHESCFILPKGDCDQLIKEVFKKSELTPTIRYEIQDTSTIMAMVREGIALTILPELAIPNEIAGVKTIPLKPIERRKIGFVVKDLQTISPGAAEFILHAKTMIASES</sequence>
<proteinExistence type="inferred from homology"/>
<dbReference type="Pfam" id="PF03466">
    <property type="entry name" value="LysR_substrate"/>
    <property type="match status" value="1"/>
</dbReference>
<dbReference type="Gene3D" id="3.40.190.290">
    <property type="match status" value="1"/>
</dbReference>
<dbReference type="Gene3D" id="1.10.10.10">
    <property type="entry name" value="Winged helix-like DNA-binding domain superfamily/Winged helix DNA-binding domain"/>
    <property type="match status" value="1"/>
</dbReference>
<evidence type="ECO:0000313" key="6">
    <source>
        <dbReference type="EMBL" id="MFE8700743.1"/>
    </source>
</evidence>
<dbReference type="SUPFAM" id="SSF53850">
    <property type="entry name" value="Periplasmic binding protein-like II"/>
    <property type="match status" value="1"/>
</dbReference>
<keyword evidence="2" id="KW-0805">Transcription regulation</keyword>
<reference evidence="6 7" key="1">
    <citation type="submission" date="2024-08" db="EMBL/GenBank/DDBJ databases">
        <title>Two novel Cytobacillus novel species.</title>
        <authorList>
            <person name="Liu G."/>
        </authorList>
    </citation>
    <scope>NUCLEOTIDE SEQUENCE [LARGE SCALE GENOMIC DNA]</scope>
    <source>
        <strain evidence="6 7">FJAT-54145</strain>
    </source>
</reference>
<dbReference type="CDD" id="cd05466">
    <property type="entry name" value="PBP2_LTTR_substrate"/>
    <property type="match status" value="1"/>
</dbReference>
<dbReference type="InterPro" id="IPR050950">
    <property type="entry name" value="HTH-type_LysR_regulators"/>
</dbReference>
<feature type="domain" description="HTH lysR-type" evidence="5">
    <location>
        <begin position="1"/>
        <end position="58"/>
    </location>
</feature>
<comment type="caution">
    <text evidence="6">The sequence shown here is derived from an EMBL/GenBank/DDBJ whole genome shotgun (WGS) entry which is preliminary data.</text>
</comment>
<accession>A0ABW6KCW4</accession>
<dbReference type="Pfam" id="PF00126">
    <property type="entry name" value="HTH_1"/>
    <property type="match status" value="1"/>
</dbReference>
<evidence type="ECO:0000256" key="2">
    <source>
        <dbReference type="ARBA" id="ARBA00023015"/>
    </source>
</evidence>
<evidence type="ECO:0000259" key="5">
    <source>
        <dbReference type="PROSITE" id="PS50931"/>
    </source>
</evidence>
<organism evidence="6 7">
    <name type="scientific">Cytobacillus spartinae</name>
    <dbReference type="NCBI Taxonomy" id="3299023"/>
    <lineage>
        <taxon>Bacteria</taxon>
        <taxon>Bacillati</taxon>
        <taxon>Bacillota</taxon>
        <taxon>Bacilli</taxon>
        <taxon>Bacillales</taxon>
        <taxon>Bacillaceae</taxon>
        <taxon>Cytobacillus</taxon>
    </lineage>
</organism>
<evidence type="ECO:0000256" key="4">
    <source>
        <dbReference type="ARBA" id="ARBA00023163"/>
    </source>
</evidence>
<dbReference type="PRINTS" id="PR00039">
    <property type="entry name" value="HTHLYSR"/>
</dbReference>
<comment type="similarity">
    <text evidence="1">Belongs to the LysR transcriptional regulatory family.</text>
</comment>
<dbReference type="InterPro" id="IPR036388">
    <property type="entry name" value="WH-like_DNA-bd_sf"/>
</dbReference>
<dbReference type="RefSeq" id="WP_389360220.1">
    <property type="nucleotide sequence ID" value="NZ_JBIACK010000003.1"/>
</dbReference>
<dbReference type="InterPro" id="IPR036390">
    <property type="entry name" value="WH_DNA-bd_sf"/>
</dbReference>
<evidence type="ECO:0000313" key="7">
    <source>
        <dbReference type="Proteomes" id="UP001601059"/>
    </source>
</evidence>
<dbReference type="InterPro" id="IPR005119">
    <property type="entry name" value="LysR_subst-bd"/>
</dbReference>
<dbReference type="EMBL" id="JBIACK010000003">
    <property type="protein sequence ID" value="MFE8700743.1"/>
    <property type="molecule type" value="Genomic_DNA"/>
</dbReference>